<dbReference type="InterPro" id="IPR054069">
    <property type="entry name" value="CAPN3/13-like_C_EFh"/>
</dbReference>
<evidence type="ECO:0000256" key="2">
    <source>
        <dbReference type="ARBA" id="ARBA00022670"/>
    </source>
</evidence>
<evidence type="ECO:0000313" key="11">
    <source>
        <dbReference type="Ensembl" id="ENSSANP00000027785.1"/>
    </source>
</evidence>
<evidence type="ECO:0000256" key="7">
    <source>
        <dbReference type="ARBA" id="ARBA00022837"/>
    </source>
</evidence>
<dbReference type="SUPFAM" id="SSF54001">
    <property type="entry name" value="Cysteine proteinases"/>
    <property type="match status" value="1"/>
</dbReference>
<evidence type="ECO:0000259" key="10">
    <source>
        <dbReference type="PROSITE" id="PS50203"/>
    </source>
</evidence>
<reference evidence="11" key="2">
    <citation type="submission" date="2025-09" db="UniProtKB">
        <authorList>
            <consortium name="Ensembl"/>
        </authorList>
    </citation>
    <scope>IDENTIFICATION</scope>
</reference>
<dbReference type="Gene3D" id="2.60.120.380">
    <property type="match status" value="1"/>
</dbReference>
<dbReference type="PROSITE" id="PS50203">
    <property type="entry name" value="CALPAIN_CAT"/>
    <property type="match status" value="1"/>
</dbReference>
<dbReference type="InterPro" id="IPR001300">
    <property type="entry name" value="Peptidase_C2_calpain_cat"/>
</dbReference>
<keyword evidence="6 9" id="KW-0788">Thiol protease</keyword>
<proteinExistence type="inferred from homology"/>
<dbReference type="CDD" id="cd00044">
    <property type="entry name" value="CysPc"/>
    <property type="match status" value="1"/>
</dbReference>
<dbReference type="Pfam" id="PF00648">
    <property type="entry name" value="Peptidase_C2"/>
    <property type="match status" value="1"/>
</dbReference>
<gene>
    <name evidence="11" type="primary">LOC107663146</name>
</gene>
<dbReference type="FunFam" id="1.10.238.10:FF:000175">
    <property type="entry name" value="Calpain 14"/>
    <property type="match status" value="1"/>
</dbReference>
<dbReference type="InterPro" id="IPR022682">
    <property type="entry name" value="Calpain_domain_III"/>
</dbReference>
<keyword evidence="7" id="KW-0106">Calcium</keyword>
<dbReference type="Gene3D" id="3.90.70.10">
    <property type="entry name" value="Cysteine proteinases"/>
    <property type="match status" value="1"/>
</dbReference>
<comment type="similarity">
    <text evidence="1">Belongs to the peptidase C2 family.</text>
</comment>
<feature type="active site" evidence="8 9">
    <location>
        <position position="287"/>
    </location>
</feature>
<dbReference type="CDD" id="cd00214">
    <property type="entry name" value="Calpain_III"/>
    <property type="match status" value="1"/>
</dbReference>
<evidence type="ECO:0000256" key="4">
    <source>
        <dbReference type="ARBA" id="ARBA00022737"/>
    </source>
</evidence>
<dbReference type="SMART" id="SM00720">
    <property type="entry name" value="calpain_III"/>
    <property type="match status" value="1"/>
</dbReference>
<evidence type="ECO:0000256" key="6">
    <source>
        <dbReference type="ARBA" id="ARBA00022807"/>
    </source>
</evidence>
<dbReference type="InterPro" id="IPR036213">
    <property type="entry name" value="Calpain_III_sf"/>
</dbReference>
<sequence>MPAPGVCLNILSERNLKDGQGSPNNPEKFLDQDFHRLKQFCLKERLRFVDNLFPPEMKSIGLGSLTREDLQRVVWRRPHELVPNPVYIVDGASRFDIIQGVLGNCWFLASVGALTSQKQIKQQVINDEQNFSVDYAGIFHFKFWRFGSWVDVVIDDKLPTVDGQLVFVQSKTPNEFWPALLEKAYAKVCGSYADMDMGSISEALMDFTGGPHMTIKLNDVSGKLWDTMRRAGQSESLMGCGTPGGQAGLLKNKVLPNGLVEMHAYAITGVAEVVCKGRPVKLVRIFNPWGHGEWNGDWSDKSPLWELVHPEDQKHNVVLDNGEFWMSVEDFCRNCSDLDICCSNVNFLAGSYSSSWKTEVHRGQWVLGTTAGGCSNDIDSFSSNPQFRVTLKETVEDPRDESSPNLLVSLIQKSHKRNRHLATNFHIGFNIYELKDRREKFPASFFKTNPIGKTKTFLNAREVMEFFRFKAGEYLIVPSTFQPNEAASFLLTVYSKTEAIIEDKSGYGMTRTKMIPRDNDESFQLFLQYADKYGEVDDEGLQRLLNENLYAGHSQKTTGFSLDLCKSLVALMDLSVTGRLSEFECLRLWKRVVFQRDIFYDMDVSRTGSLSLNELRNALKVTGFVLSDSMLNLMALRYGDSNGEITLENFIVLILRMDCMAKTFKRLAAGGPNMMLGENEWMHLTMYS</sequence>
<accession>A0A671MB45</accession>
<evidence type="ECO:0000256" key="1">
    <source>
        <dbReference type="ARBA" id="ARBA00007623"/>
    </source>
</evidence>
<feature type="active site" evidence="8 9">
    <location>
        <position position="263"/>
    </location>
</feature>
<dbReference type="InterPro" id="IPR018247">
    <property type="entry name" value="EF_Hand_1_Ca_BS"/>
</dbReference>
<dbReference type="GO" id="GO:0004198">
    <property type="term" value="F:calcium-dependent cysteine-type endopeptidase activity"/>
    <property type="evidence" value="ECO:0007669"/>
    <property type="project" value="InterPro"/>
</dbReference>
<dbReference type="FunFam" id="3.90.70.10:FF:000054">
    <property type="entry name" value="Calpain 14"/>
    <property type="match status" value="1"/>
</dbReference>
<name>A0A671MB45_9TELE</name>
<dbReference type="PRINTS" id="PR00704">
    <property type="entry name" value="CALPAIN"/>
</dbReference>
<feature type="domain" description="Calpain catalytic" evidence="10">
    <location>
        <begin position="47"/>
        <end position="344"/>
    </location>
</feature>
<dbReference type="SUPFAM" id="SSF49758">
    <property type="entry name" value="Calpain large subunit, middle domain (domain III)"/>
    <property type="match status" value="1"/>
</dbReference>
<dbReference type="Pfam" id="PF21875">
    <property type="entry name" value="CAPN13-like_C_EFh"/>
    <property type="match status" value="1"/>
</dbReference>
<dbReference type="PANTHER" id="PTHR10183">
    <property type="entry name" value="CALPAIN"/>
    <property type="match status" value="1"/>
</dbReference>
<dbReference type="PANTHER" id="PTHR10183:SF302">
    <property type="entry name" value="CALPAIN-14"/>
    <property type="match status" value="1"/>
</dbReference>
<dbReference type="InterPro" id="IPR000169">
    <property type="entry name" value="Pept_cys_AS"/>
</dbReference>
<dbReference type="InterPro" id="IPR022683">
    <property type="entry name" value="Calpain_III"/>
</dbReference>
<dbReference type="InterPro" id="IPR033883">
    <property type="entry name" value="C2_III"/>
</dbReference>
<evidence type="ECO:0000256" key="3">
    <source>
        <dbReference type="ARBA" id="ARBA00022723"/>
    </source>
</evidence>
<dbReference type="Pfam" id="PF01067">
    <property type="entry name" value="Calpain_III"/>
    <property type="match status" value="1"/>
</dbReference>
<evidence type="ECO:0000256" key="8">
    <source>
        <dbReference type="PIRSR" id="PIRSR622684-1"/>
    </source>
</evidence>
<dbReference type="AlphaFoldDB" id="A0A671MB45"/>
<reference evidence="11" key="1">
    <citation type="submission" date="2025-08" db="UniProtKB">
        <authorList>
            <consortium name="Ensembl"/>
        </authorList>
    </citation>
    <scope>IDENTIFICATION</scope>
</reference>
<dbReference type="SUPFAM" id="SSF47473">
    <property type="entry name" value="EF-hand"/>
    <property type="match status" value="1"/>
</dbReference>
<dbReference type="InterPro" id="IPR038765">
    <property type="entry name" value="Papain-like_cys_pep_sf"/>
</dbReference>
<dbReference type="GO" id="GO:0046872">
    <property type="term" value="F:metal ion binding"/>
    <property type="evidence" value="ECO:0007669"/>
    <property type="project" value="UniProtKB-KW"/>
</dbReference>
<organism evidence="11 12">
    <name type="scientific">Sinocyclocheilus anshuiensis</name>
    <dbReference type="NCBI Taxonomy" id="1608454"/>
    <lineage>
        <taxon>Eukaryota</taxon>
        <taxon>Metazoa</taxon>
        <taxon>Chordata</taxon>
        <taxon>Craniata</taxon>
        <taxon>Vertebrata</taxon>
        <taxon>Euteleostomi</taxon>
        <taxon>Actinopterygii</taxon>
        <taxon>Neopterygii</taxon>
        <taxon>Teleostei</taxon>
        <taxon>Ostariophysi</taxon>
        <taxon>Cypriniformes</taxon>
        <taxon>Cyprinidae</taxon>
        <taxon>Cyprininae</taxon>
        <taxon>Sinocyclocheilus</taxon>
    </lineage>
</organism>
<evidence type="ECO:0000313" key="12">
    <source>
        <dbReference type="Proteomes" id="UP000472260"/>
    </source>
</evidence>
<keyword evidence="2 9" id="KW-0645">Protease</keyword>
<dbReference type="GO" id="GO:0006508">
    <property type="term" value="P:proteolysis"/>
    <property type="evidence" value="ECO:0007669"/>
    <property type="project" value="UniProtKB-KW"/>
</dbReference>
<evidence type="ECO:0000256" key="9">
    <source>
        <dbReference type="PROSITE-ProRule" id="PRU00239"/>
    </source>
</evidence>
<keyword evidence="3" id="KW-0479">Metal-binding</keyword>
<dbReference type="PROSITE" id="PS00018">
    <property type="entry name" value="EF_HAND_1"/>
    <property type="match status" value="1"/>
</dbReference>
<keyword evidence="12" id="KW-1185">Reference proteome</keyword>
<dbReference type="GO" id="GO:0005737">
    <property type="term" value="C:cytoplasm"/>
    <property type="evidence" value="ECO:0007669"/>
    <property type="project" value="TreeGrafter"/>
</dbReference>
<protein>
    <submittedName>
        <fullName evidence="11">Calpain-14-like</fullName>
    </submittedName>
</protein>
<dbReference type="InterPro" id="IPR022684">
    <property type="entry name" value="Calpain_cysteine_protease"/>
</dbReference>
<dbReference type="FunFam" id="2.60.120.380:FF:000001">
    <property type="entry name" value="Calpain-1 catalytic subunit"/>
    <property type="match status" value="1"/>
</dbReference>
<keyword evidence="5 9" id="KW-0378">Hydrolase</keyword>
<dbReference type="Ensembl" id="ENSSANT00000029597.1">
    <property type="protein sequence ID" value="ENSSANP00000027785.1"/>
    <property type="gene ID" value="ENSSANG00000014277.1"/>
</dbReference>
<dbReference type="Proteomes" id="UP000472260">
    <property type="component" value="Unassembled WGS sequence"/>
</dbReference>
<dbReference type="InterPro" id="IPR011992">
    <property type="entry name" value="EF-hand-dom_pair"/>
</dbReference>
<feature type="active site" evidence="8 9">
    <location>
        <position position="105"/>
    </location>
</feature>
<dbReference type="SMART" id="SM00230">
    <property type="entry name" value="CysPc"/>
    <property type="match status" value="1"/>
</dbReference>
<keyword evidence="4" id="KW-0677">Repeat</keyword>
<dbReference type="CDD" id="cd16195">
    <property type="entry name" value="EFh_PEF_CAPN13_14"/>
    <property type="match status" value="1"/>
</dbReference>
<evidence type="ECO:0000256" key="5">
    <source>
        <dbReference type="ARBA" id="ARBA00022801"/>
    </source>
</evidence>
<dbReference type="PROSITE" id="PS00139">
    <property type="entry name" value="THIOL_PROTEASE_CYS"/>
    <property type="match status" value="1"/>
</dbReference>
<dbReference type="Gene3D" id="1.10.238.10">
    <property type="entry name" value="EF-hand"/>
    <property type="match status" value="1"/>
</dbReference>